<reference evidence="12 13" key="1">
    <citation type="submission" date="2024-02" db="EMBL/GenBank/DDBJ databases">
        <title>Roseovarius strain W115 nov., isolated from a marine algae.</title>
        <authorList>
            <person name="Lee M.W."/>
            <person name="Lee J.K."/>
            <person name="Kim J.M."/>
            <person name="Choi D.G."/>
            <person name="Baek J.H."/>
            <person name="Bayburt H."/>
            <person name="Jung J.J."/>
            <person name="Han D.M."/>
            <person name="Jeon C.O."/>
        </authorList>
    </citation>
    <scope>NUCLEOTIDE SEQUENCE [LARGE SCALE GENOMIC DNA]</scope>
    <source>
        <strain evidence="12 13">W115</strain>
    </source>
</reference>
<feature type="transmembrane region" description="Helical" evidence="10">
    <location>
        <begin position="821"/>
        <end position="841"/>
    </location>
</feature>
<feature type="transmembrane region" description="Helical" evidence="10">
    <location>
        <begin position="789"/>
        <end position="809"/>
    </location>
</feature>
<gene>
    <name evidence="12" type="ORF">RZS32_016925</name>
</gene>
<keyword evidence="5" id="KW-0547">Nucleotide-binding</keyword>
<evidence type="ECO:0000256" key="2">
    <source>
        <dbReference type="ARBA" id="ARBA00005675"/>
    </source>
</evidence>
<dbReference type="SFLD" id="SFLDG00002">
    <property type="entry name" value="C1.7:_P-type_atpase_like"/>
    <property type="match status" value="1"/>
</dbReference>
<dbReference type="InterPro" id="IPR001757">
    <property type="entry name" value="P_typ_ATPase"/>
</dbReference>
<keyword evidence="3" id="KW-1003">Cell membrane</keyword>
<dbReference type="Pfam" id="PF00690">
    <property type="entry name" value="Cation_ATPase_N"/>
    <property type="match status" value="1"/>
</dbReference>
<dbReference type="Pfam" id="PF08282">
    <property type="entry name" value="Hydrolase_3"/>
    <property type="match status" value="1"/>
</dbReference>
<dbReference type="InterPro" id="IPR006068">
    <property type="entry name" value="ATPase_P-typ_cation-transptr_C"/>
</dbReference>
<dbReference type="PANTHER" id="PTHR43294:SF21">
    <property type="entry name" value="CATION TRANSPORTING ATPASE"/>
    <property type="match status" value="1"/>
</dbReference>
<dbReference type="SMART" id="SM00831">
    <property type="entry name" value="Cation_ATPase_N"/>
    <property type="match status" value="1"/>
</dbReference>
<dbReference type="SFLD" id="SFLDF00027">
    <property type="entry name" value="p-type_atpase"/>
    <property type="match status" value="1"/>
</dbReference>
<evidence type="ECO:0000259" key="11">
    <source>
        <dbReference type="SMART" id="SM00831"/>
    </source>
</evidence>
<name>A0ABZ2TED3_9RHOB</name>
<feature type="transmembrane region" description="Helical" evidence="10">
    <location>
        <begin position="718"/>
        <end position="745"/>
    </location>
</feature>
<evidence type="ECO:0000256" key="7">
    <source>
        <dbReference type="ARBA" id="ARBA00022967"/>
    </source>
</evidence>
<dbReference type="InterPro" id="IPR004014">
    <property type="entry name" value="ATPase_P-typ_cation-transptr_N"/>
</dbReference>
<keyword evidence="7" id="KW-1278">Translocase</keyword>
<feature type="transmembrane region" description="Helical" evidence="10">
    <location>
        <begin position="677"/>
        <end position="697"/>
    </location>
</feature>
<feature type="transmembrane region" description="Helical" evidence="10">
    <location>
        <begin position="650"/>
        <end position="671"/>
    </location>
</feature>
<keyword evidence="6" id="KW-0067">ATP-binding</keyword>
<feature type="transmembrane region" description="Helical" evidence="10">
    <location>
        <begin position="254"/>
        <end position="282"/>
    </location>
</feature>
<dbReference type="SUPFAM" id="SSF81660">
    <property type="entry name" value="Metal cation-transporting ATPase, ATP-binding domain N"/>
    <property type="match status" value="1"/>
</dbReference>
<keyword evidence="8 10" id="KW-1133">Transmembrane helix</keyword>
<feature type="transmembrane region" description="Helical" evidence="10">
    <location>
        <begin position="751"/>
        <end position="769"/>
    </location>
</feature>
<dbReference type="InterPro" id="IPR036412">
    <property type="entry name" value="HAD-like_sf"/>
</dbReference>
<evidence type="ECO:0000256" key="10">
    <source>
        <dbReference type="SAM" id="Phobius"/>
    </source>
</evidence>
<dbReference type="SFLD" id="SFLDS00003">
    <property type="entry name" value="Haloacid_Dehalogenase"/>
    <property type="match status" value="1"/>
</dbReference>
<dbReference type="InterPro" id="IPR018303">
    <property type="entry name" value="ATPase_P-typ_P_site"/>
</dbReference>
<evidence type="ECO:0000256" key="9">
    <source>
        <dbReference type="ARBA" id="ARBA00023136"/>
    </source>
</evidence>
<dbReference type="Gene3D" id="2.70.150.10">
    <property type="entry name" value="Calcium-transporting ATPase, cytoplasmic transduction domain A"/>
    <property type="match status" value="1"/>
</dbReference>
<evidence type="ECO:0000256" key="3">
    <source>
        <dbReference type="ARBA" id="ARBA00022475"/>
    </source>
</evidence>
<feature type="transmembrane region" description="Helical" evidence="10">
    <location>
        <begin position="221"/>
        <end position="242"/>
    </location>
</feature>
<comment type="subcellular location">
    <subcellularLocation>
        <location evidence="1">Cell membrane</location>
        <topology evidence="1">Multi-pass membrane protein</topology>
    </subcellularLocation>
</comment>
<feature type="domain" description="Cation-transporting P-type ATPase N-terminal" evidence="11">
    <location>
        <begin position="3"/>
        <end position="69"/>
    </location>
</feature>
<evidence type="ECO:0000256" key="8">
    <source>
        <dbReference type="ARBA" id="ARBA00022989"/>
    </source>
</evidence>
<dbReference type="Gene3D" id="3.40.50.1000">
    <property type="entry name" value="HAD superfamily/HAD-like"/>
    <property type="match status" value="1"/>
</dbReference>
<accession>A0ABZ2TED3</accession>
<dbReference type="InterPro" id="IPR050510">
    <property type="entry name" value="Cation_transp_ATPase_P-type"/>
</dbReference>
<dbReference type="PANTHER" id="PTHR43294">
    <property type="entry name" value="SODIUM/POTASSIUM-TRANSPORTING ATPASE SUBUNIT ALPHA"/>
    <property type="match status" value="1"/>
</dbReference>
<dbReference type="Proteomes" id="UP001281305">
    <property type="component" value="Chromosome"/>
</dbReference>
<dbReference type="InterPro" id="IPR059000">
    <property type="entry name" value="ATPase_P-type_domA"/>
</dbReference>
<dbReference type="Pfam" id="PF00689">
    <property type="entry name" value="Cation_ATPase_C"/>
    <property type="match status" value="1"/>
</dbReference>
<dbReference type="SUPFAM" id="SSF56784">
    <property type="entry name" value="HAD-like"/>
    <property type="match status" value="1"/>
</dbReference>
<evidence type="ECO:0000313" key="12">
    <source>
        <dbReference type="EMBL" id="WYK18046.1"/>
    </source>
</evidence>
<protein>
    <submittedName>
        <fullName evidence="12">Cation-transporting P-type ATPase</fullName>
    </submittedName>
</protein>
<proteinExistence type="inferred from homology"/>
<dbReference type="Gene3D" id="3.40.1110.10">
    <property type="entry name" value="Calcium-transporting ATPase, cytoplasmic domain N"/>
    <property type="match status" value="1"/>
</dbReference>
<dbReference type="PRINTS" id="PR00119">
    <property type="entry name" value="CATATPASE"/>
</dbReference>
<dbReference type="InterPro" id="IPR023298">
    <property type="entry name" value="ATPase_P-typ_TM_dom_sf"/>
</dbReference>
<dbReference type="SUPFAM" id="SSF81653">
    <property type="entry name" value="Calcium ATPase, transduction domain A"/>
    <property type="match status" value="1"/>
</dbReference>
<feature type="transmembrane region" description="Helical" evidence="10">
    <location>
        <begin position="49"/>
        <end position="67"/>
    </location>
</feature>
<feature type="transmembrane region" description="Helical" evidence="10">
    <location>
        <begin position="73"/>
        <end position="89"/>
    </location>
</feature>
<dbReference type="RefSeq" id="WP_339106728.1">
    <property type="nucleotide sequence ID" value="NZ_CP146606.1"/>
</dbReference>
<evidence type="ECO:0000256" key="6">
    <source>
        <dbReference type="ARBA" id="ARBA00022840"/>
    </source>
</evidence>
<dbReference type="InterPro" id="IPR023214">
    <property type="entry name" value="HAD_sf"/>
</dbReference>
<dbReference type="PRINTS" id="PR00120">
    <property type="entry name" value="HATPASE"/>
</dbReference>
<dbReference type="Gene3D" id="1.20.1110.10">
    <property type="entry name" value="Calcium-transporting ATPase, transmembrane domain"/>
    <property type="match status" value="1"/>
</dbReference>
<dbReference type="Pfam" id="PF00122">
    <property type="entry name" value="E1-E2_ATPase"/>
    <property type="match status" value="1"/>
</dbReference>
<dbReference type="SUPFAM" id="SSF81665">
    <property type="entry name" value="Calcium ATPase, transmembrane domain M"/>
    <property type="match status" value="1"/>
</dbReference>
<dbReference type="NCBIfam" id="TIGR01494">
    <property type="entry name" value="ATPase_P-type"/>
    <property type="match status" value="2"/>
</dbReference>
<evidence type="ECO:0000256" key="5">
    <source>
        <dbReference type="ARBA" id="ARBA00022741"/>
    </source>
</evidence>
<dbReference type="Pfam" id="PF13246">
    <property type="entry name" value="Cation_ATPase"/>
    <property type="match status" value="1"/>
</dbReference>
<dbReference type="EMBL" id="CP146606">
    <property type="protein sequence ID" value="WYK18046.1"/>
    <property type="molecule type" value="Genomic_DNA"/>
</dbReference>
<dbReference type="PROSITE" id="PS00154">
    <property type="entry name" value="ATPASE_E1_E2"/>
    <property type="match status" value="1"/>
</dbReference>
<comment type="similarity">
    <text evidence="2">Belongs to the cation transport ATPase (P-type) (TC 3.A.3) family. Type IIA subfamily.</text>
</comment>
<evidence type="ECO:0000256" key="4">
    <source>
        <dbReference type="ARBA" id="ARBA00022692"/>
    </source>
</evidence>
<dbReference type="InterPro" id="IPR023299">
    <property type="entry name" value="ATPase_P-typ_cyto_dom_N"/>
</dbReference>
<evidence type="ECO:0000256" key="1">
    <source>
        <dbReference type="ARBA" id="ARBA00004651"/>
    </source>
</evidence>
<sequence>MSHFAAMTDSTSRPGLSADAALRARDAYGLNELPLLPPPPMWQAILRQFTSPLIAILALAVVAAALLGETIDAMVIAAVIVFNAVLGFVQEWRAEKALAALTKLLSPLATVRRDGVEERIPAAEVVPGDLLVLSTGDRVAADGNLVVSRDAELNESILTGESMPVSKGVDGLVFAGTSLVVGTAEAEVTATGSDTSFAEIAKLTGGIDRRPTQLQQALGRLAWWLGIFSIGVGVAVASLGLLTGQPILDMMLTAISLAVAMVPEGLPAVVTITLALGASAMVRRKALVRRMQAIETLGAASVICTDKTGTLTENKMVATRFWMAGSWYDAGRDAIKDITARNQSHVIQRFIDVASICTHASRYTDQHNNVESLGSPTEVALLELVQHLGDAQAVEIQQEMPFSSERKRMAMLVERDGCFRLLVKGAPEVVLEKCAFVAMSGEDMEIDAELRNELKAVHESMASQGLRVLALADRATAQGNLVDENLVLLGFVGLIDPPRQEVPGAIARARDAGIRVIMVTGDSPVTARAISSQMDLPADKVVTGKELAAISEADLVPLLQRDVIFARTHPADKLRLVTALQSTGAVVAMTGDGVNDAPALKRADIGVAMGQRGTDVAQEAADLILLDDNFTTIVNAVAEGRRQFANIKKFVRYLLSSNAGEVVALVVNLIIGGPLIFLATQILWMNLITDGVTAVALGLEKSEPDQMKQPPRKPKEPILGRAGFLMILGFGLYTGGASLFLFYKFLPVDPVLANTLAFTAMVVFEKMSVFAFRSFRTPVTAIGWWSNKALLLALLSMLALQVMAVYLPFFQAILHTVPLEIFHWQWIAVLALPLIVVPEGIKMLMLTGQPQRGIVRAQTDTNVHSTKP</sequence>
<dbReference type="InterPro" id="IPR008250">
    <property type="entry name" value="ATPase_P-typ_transduc_dom_A_sf"/>
</dbReference>
<evidence type="ECO:0000313" key="13">
    <source>
        <dbReference type="Proteomes" id="UP001281305"/>
    </source>
</evidence>
<dbReference type="InterPro" id="IPR044492">
    <property type="entry name" value="P_typ_ATPase_HD_dom"/>
</dbReference>
<keyword evidence="9 10" id="KW-0472">Membrane</keyword>
<keyword evidence="13" id="KW-1185">Reference proteome</keyword>
<keyword evidence="4 10" id="KW-0812">Transmembrane</keyword>
<organism evidence="12 13">
    <name type="scientific">Roseovarius rhodophyticola</name>
    <dbReference type="NCBI Taxonomy" id="3080827"/>
    <lineage>
        <taxon>Bacteria</taxon>
        <taxon>Pseudomonadati</taxon>
        <taxon>Pseudomonadota</taxon>
        <taxon>Alphaproteobacteria</taxon>
        <taxon>Rhodobacterales</taxon>
        <taxon>Roseobacteraceae</taxon>
        <taxon>Roseovarius</taxon>
    </lineage>
</organism>